<keyword evidence="2" id="KW-0813">Transport</keyword>
<accession>F4LWE8</accession>
<dbReference type="PROSITE" id="PS51257">
    <property type="entry name" value="PROKAR_LIPOPROTEIN"/>
    <property type="match status" value="1"/>
</dbReference>
<organism evidence="6 7">
    <name type="scientific">Tepidanaerobacter acetatoxydans (strain DSM 21804 / JCM 16047 / Re1)</name>
    <dbReference type="NCBI Taxonomy" id="1209989"/>
    <lineage>
        <taxon>Bacteria</taxon>
        <taxon>Bacillati</taxon>
        <taxon>Bacillota</taxon>
        <taxon>Clostridia</taxon>
        <taxon>Thermosediminibacterales</taxon>
        <taxon>Tepidanaerobacteraceae</taxon>
        <taxon>Tepidanaerobacter</taxon>
    </lineage>
</organism>
<name>F4LWE8_TEPAE</name>
<dbReference type="KEGG" id="tae:TepiRe1_1731"/>
<dbReference type="GO" id="GO:0015833">
    <property type="term" value="P:peptide transport"/>
    <property type="evidence" value="ECO:0007669"/>
    <property type="project" value="TreeGrafter"/>
</dbReference>
<feature type="domain" description="Solute-binding protein family 5" evidence="5">
    <location>
        <begin position="101"/>
        <end position="468"/>
    </location>
</feature>
<evidence type="ECO:0000313" key="6">
    <source>
        <dbReference type="EMBL" id="CDI40793.1"/>
    </source>
</evidence>
<proteinExistence type="inferred from homology"/>
<dbReference type="Gene3D" id="3.40.190.10">
    <property type="entry name" value="Periplasmic binding protein-like II"/>
    <property type="match status" value="1"/>
</dbReference>
<dbReference type="EMBL" id="HF563609">
    <property type="protein sequence ID" value="CDI40793.1"/>
    <property type="molecule type" value="Genomic_DNA"/>
</dbReference>
<sequence>MQFRNDFIGVPSMKRKLIAILIFITVFFSTACSDTEHLSPIEPKEPEKQEVAESPQSGGTVSLATTSNLNMDPLMANDEETKAILSLIYEGLVRIDGQGMLQPALAESWQIDEDGKIYTINLRTDVKWHNGETFSSADVKATFDRIKELKKSVKKVERPDFAEFDNIQSYEALDKNTFIISLYKPDADFLYGMTRGILSASFIETLKTSKGTEKTASEYIGTGPFKVVSRSSDSVSLRRNDDYFGEKPYIEGMNIKIFPDNTAIKEAFNKRAVDMINIEPEDWNVFHEMEDVYLLQYPSRYFEFIAVNLTNPILSDVNVRQAMLMGIDRNRILQDTTLGRGLVIDGPILPYSWAFNSNMQQIMYNKRTAAQKLKEAGWEDKDDDGILEKTIGKKKYKLEFELLVNTSNGARYQTASHIEKDLKDLGISVKLTNVTWDELKSKVMSKKYDTAVMGWKLAPNPDLQFMFASSEIKNGYNFVSYSNPELDDILIQAKTDYESKKELLYEAQEIINRDLPYLFLYSPNEILALNKRLKGVEPDPINLFNNINEWWIKQ</sequence>
<dbReference type="Pfam" id="PF00496">
    <property type="entry name" value="SBP_bac_5"/>
    <property type="match status" value="1"/>
</dbReference>
<keyword evidence="7" id="KW-1185">Reference proteome</keyword>
<evidence type="ECO:0000256" key="2">
    <source>
        <dbReference type="ARBA" id="ARBA00022448"/>
    </source>
</evidence>
<dbReference type="InterPro" id="IPR039424">
    <property type="entry name" value="SBP_5"/>
</dbReference>
<comment type="similarity">
    <text evidence="1">Belongs to the bacterial solute-binding protein 5 family.</text>
</comment>
<evidence type="ECO:0000256" key="3">
    <source>
        <dbReference type="ARBA" id="ARBA00022729"/>
    </source>
</evidence>
<evidence type="ECO:0000256" key="4">
    <source>
        <dbReference type="SAM" id="MobiDB-lite"/>
    </source>
</evidence>
<feature type="compositionally biased region" description="Polar residues" evidence="4">
    <location>
        <begin position="54"/>
        <end position="64"/>
    </location>
</feature>
<dbReference type="PANTHER" id="PTHR30290">
    <property type="entry name" value="PERIPLASMIC BINDING COMPONENT OF ABC TRANSPORTER"/>
    <property type="match status" value="1"/>
</dbReference>
<gene>
    <name evidence="6" type="ordered locus">TEPIRE1_1731</name>
</gene>
<dbReference type="eggNOG" id="COG0747">
    <property type="taxonomic scope" value="Bacteria"/>
</dbReference>
<evidence type="ECO:0000256" key="1">
    <source>
        <dbReference type="ARBA" id="ARBA00005695"/>
    </source>
</evidence>
<dbReference type="PIRSF" id="PIRSF002741">
    <property type="entry name" value="MppA"/>
    <property type="match status" value="1"/>
</dbReference>
<dbReference type="SUPFAM" id="SSF53850">
    <property type="entry name" value="Periplasmic binding protein-like II"/>
    <property type="match status" value="1"/>
</dbReference>
<feature type="compositionally biased region" description="Basic and acidic residues" evidence="4">
    <location>
        <begin position="38"/>
        <end position="51"/>
    </location>
</feature>
<dbReference type="GO" id="GO:0042597">
    <property type="term" value="C:periplasmic space"/>
    <property type="evidence" value="ECO:0007669"/>
    <property type="project" value="UniProtKB-ARBA"/>
</dbReference>
<protein>
    <submittedName>
        <fullName evidence="6">ABC-type transporter, periplasmic subunit</fullName>
    </submittedName>
</protein>
<dbReference type="Gene3D" id="3.10.105.10">
    <property type="entry name" value="Dipeptide-binding Protein, Domain 3"/>
    <property type="match status" value="1"/>
</dbReference>
<reference evidence="7" key="1">
    <citation type="journal article" date="2013" name="Genome Announc.">
        <title>First genome sequence of a syntrophic acetate-oxidizing bacterium, Tepidanaerobacter acetatoxydans strain Re1.</title>
        <authorList>
            <person name="Manzoor S."/>
            <person name="Bongcam-Rudloff E."/>
            <person name="Schnurer A."/>
            <person name="Muller B."/>
        </authorList>
    </citation>
    <scope>NUCLEOTIDE SEQUENCE [LARGE SCALE GENOMIC DNA]</scope>
    <source>
        <strain evidence="7">Re1</strain>
    </source>
</reference>
<feature type="region of interest" description="Disordered" evidence="4">
    <location>
        <begin position="38"/>
        <end position="64"/>
    </location>
</feature>
<dbReference type="Proteomes" id="UP000010802">
    <property type="component" value="Chromosome"/>
</dbReference>
<evidence type="ECO:0000259" key="5">
    <source>
        <dbReference type="Pfam" id="PF00496"/>
    </source>
</evidence>
<dbReference type="Gene3D" id="3.90.76.10">
    <property type="entry name" value="Dipeptide-binding Protein, Domain 1"/>
    <property type="match status" value="1"/>
</dbReference>
<dbReference type="GO" id="GO:0043190">
    <property type="term" value="C:ATP-binding cassette (ABC) transporter complex"/>
    <property type="evidence" value="ECO:0007669"/>
    <property type="project" value="InterPro"/>
</dbReference>
<dbReference type="KEGG" id="tep:TepRe1_1607"/>
<evidence type="ECO:0000313" key="7">
    <source>
        <dbReference type="Proteomes" id="UP000010802"/>
    </source>
</evidence>
<dbReference type="InterPro" id="IPR030678">
    <property type="entry name" value="Peptide/Ni-bd"/>
</dbReference>
<dbReference type="HOGENOM" id="CLU_017028_8_6_9"/>
<dbReference type="GO" id="GO:1904680">
    <property type="term" value="F:peptide transmembrane transporter activity"/>
    <property type="evidence" value="ECO:0007669"/>
    <property type="project" value="TreeGrafter"/>
</dbReference>
<dbReference type="PANTHER" id="PTHR30290:SF9">
    <property type="entry name" value="OLIGOPEPTIDE-BINDING PROTEIN APPA"/>
    <property type="match status" value="1"/>
</dbReference>
<dbReference type="AlphaFoldDB" id="F4LWE8"/>
<dbReference type="InterPro" id="IPR000914">
    <property type="entry name" value="SBP_5_dom"/>
</dbReference>
<keyword evidence="3" id="KW-0732">Signal</keyword>
<dbReference type="STRING" id="1209989.TepRe1_1607"/>